<organism evidence="1">
    <name type="scientific">marine metagenome</name>
    <dbReference type="NCBI Taxonomy" id="408172"/>
    <lineage>
        <taxon>unclassified sequences</taxon>
        <taxon>metagenomes</taxon>
        <taxon>ecological metagenomes</taxon>
    </lineage>
</organism>
<evidence type="ECO:0000313" key="1">
    <source>
        <dbReference type="EMBL" id="SVD53746.1"/>
    </source>
</evidence>
<proteinExistence type="predicted"/>
<reference evidence="1" key="1">
    <citation type="submission" date="2018-05" db="EMBL/GenBank/DDBJ databases">
        <authorList>
            <person name="Lanie J.A."/>
            <person name="Ng W.-L."/>
            <person name="Kazmierczak K.M."/>
            <person name="Andrzejewski T.M."/>
            <person name="Davidsen T.M."/>
            <person name="Wayne K.J."/>
            <person name="Tettelin H."/>
            <person name="Glass J.I."/>
            <person name="Rusch D."/>
            <person name="Podicherti R."/>
            <person name="Tsui H.-C.T."/>
            <person name="Winkler M.E."/>
        </authorList>
    </citation>
    <scope>NUCLEOTIDE SEQUENCE</scope>
</reference>
<sequence>TSFYSYGDVPDYKQAELLRKLSMPAQNTSHDMEEQFKQFMQFQQMKGNI</sequence>
<name>A0A382W4H2_9ZZZZ</name>
<dbReference type="EMBL" id="UINC01157005">
    <property type="protein sequence ID" value="SVD53746.1"/>
    <property type="molecule type" value="Genomic_DNA"/>
</dbReference>
<dbReference type="AlphaFoldDB" id="A0A382W4H2"/>
<accession>A0A382W4H2</accession>
<feature type="non-terminal residue" evidence="1">
    <location>
        <position position="1"/>
    </location>
</feature>
<protein>
    <submittedName>
        <fullName evidence="1">Uncharacterized protein</fullName>
    </submittedName>
</protein>
<gene>
    <name evidence="1" type="ORF">METZ01_LOCUS406600</name>
</gene>